<dbReference type="Pfam" id="PF00583">
    <property type="entry name" value="Acetyltransf_1"/>
    <property type="match status" value="1"/>
</dbReference>
<dbReference type="PANTHER" id="PTHR43877:SF2">
    <property type="entry name" value="AMINOALKYLPHOSPHONATE N-ACETYLTRANSFERASE-RELATED"/>
    <property type="match status" value="1"/>
</dbReference>
<organism evidence="5 6">
    <name type="scientific">Streptomyces yunnanensis</name>
    <dbReference type="NCBI Taxonomy" id="156453"/>
    <lineage>
        <taxon>Bacteria</taxon>
        <taxon>Bacillati</taxon>
        <taxon>Actinomycetota</taxon>
        <taxon>Actinomycetes</taxon>
        <taxon>Kitasatosporales</taxon>
        <taxon>Streptomycetaceae</taxon>
        <taxon>Streptomyces</taxon>
    </lineage>
</organism>
<evidence type="ECO:0000313" key="6">
    <source>
        <dbReference type="Proteomes" id="UP000184388"/>
    </source>
</evidence>
<dbReference type="PROSITE" id="PS51186">
    <property type="entry name" value="GNAT"/>
    <property type="match status" value="1"/>
</dbReference>
<evidence type="ECO:0000256" key="2">
    <source>
        <dbReference type="ARBA" id="ARBA00023315"/>
    </source>
</evidence>
<proteinExistence type="predicted"/>
<keyword evidence="5" id="KW-0689">Ribosomal protein</keyword>
<evidence type="ECO:0000256" key="3">
    <source>
        <dbReference type="SAM" id="MobiDB-lite"/>
    </source>
</evidence>
<feature type="region of interest" description="Disordered" evidence="3">
    <location>
        <begin position="167"/>
        <end position="198"/>
    </location>
</feature>
<comment type="caution">
    <text evidence="5">The sequence shown here is derived from an EMBL/GenBank/DDBJ whole genome shotgun (WGS) entry which is preliminary data.</text>
</comment>
<dbReference type="InterPro" id="IPR050832">
    <property type="entry name" value="Bact_Acetyltransf"/>
</dbReference>
<feature type="domain" description="N-acetyltransferase" evidence="4">
    <location>
        <begin position="31"/>
        <end position="187"/>
    </location>
</feature>
<dbReference type="Proteomes" id="UP000184388">
    <property type="component" value="Unassembled WGS sequence"/>
</dbReference>
<reference evidence="6" key="1">
    <citation type="submission" date="2016-11" db="EMBL/GenBank/DDBJ databases">
        <authorList>
            <person name="Jaros S."/>
            <person name="Januszkiewicz K."/>
            <person name="Wedrychowicz H."/>
        </authorList>
    </citation>
    <scope>NUCLEOTIDE SEQUENCE [LARGE SCALE GENOMIC DNA]</scope>
    <source>
        <strain evidence="6">CGMCC 4.3555</strain>
    </source>
</reference>
<evidence type="ECO:0000259" key="4">
    <source>
        <dbReference type="PROSITE" id="PS51186"/>
    </source>
</evidence>
<dbReference type="SUPFAM" id="SSF55729">
    <property type="entry name" value="Acyl-CoA N-acyltransferases (Nat)"/>
    <property type="match status" value="1"/>
</dbReference>
<dbReference type="PANTHER" id="PTHR43877">
    <property type="entry name" value="AMINOALKYLPHOSPHONATE N-ACETYLTRANSFERASE-RELATED-RELATED"/>
    <property type="match status" value="1"/>
</dbReference>
<feature type="compositionally biased region" description="Basic and acidic residues" evidence="3">
    <location>
        <begin position="1"/>
        <end position="14"/>
    </location>
</feature>
<keyword evidence="5" id="KW-0687">Ribonucleoprotein</keyword>
<dbReference type="EMBL" id="FRBK01000011">
    <property type="protein sequence ID" value="SHM45133.1"/>
    <property type="molecule type" value="Genomic_DNA"/>
</dbReference>
<dbReference type="Gene3D" id="3.40.630.30">
    <property type="match status" value="1"/>
</dbReference>
<feature type="compositionally biased region" description="Basic and acidic residues" evidence="3">
    <location>
        <begin position="189"/>
        <end position="198"/>
    </location>
</feature>
<feature type="region of interest" description="Disordered" evidence="3">
    <location>
        <begin position="1"/>
        <end position="25"/>
    </location>
</feature>
<keyword evidence="2" id="KW-0012">Acyltransferase</keyword>
<gene>
    <name evidence="5" type="ORF">SAMN05216268_11158</name>
</gene>
<accession>A0A9X8QVI5</accession>
<keyword evidence="1" id="KW-0808">Transferase</keyword>
<protein>
    <submittedName>
        <fullName evidence="5">Ribosomal protein S18 acetylase RimI</fullName>
    </submittedName>
</protein>
<evidence type="ECO:0000313" key="5">
    <source>
        <dbReference type="EMBL" id="SHM45133.1"/>
    </source>
</evidence>
<dbReference type="CDD" id="cd04301">
    <property type="entry name" value="NAT_SF"/>
    <property type="match status" value="1"/>
</dbReference>
<dbReference type="GO" id="GO:0016747">
    <property type="term" value="F:acyltransferase activity, transferring groups other than amino-acyl groups"/>
    <property type="evidence" value="ECO:0007669"/>
    <property type="project" value="InterPro"/>
</dbReference>
<dbReference type="InterPro" id="IPR000182">
    <property type="entry name" value="GNAT_dom"/>
</dbReference>
<dbReference type="AlphaFoldDB" id="A0A9X8QVI5"/>
<name>A0A9X8QVI5_9ACTN</name>
<evidence type="ECO:0000256" key="1">
    <source>
        <dbReference type="ARBA" id="ARBA00022679"/>
    </source>
</evidence>
<dbReference type="InterPro" id="IPR016181">
    <property type="entry name" value="Acyl_CoA_acyltransferase"/>
</dbReference>
<sequence>MAEERRDRIRDRETALPPTIDPGKVSPMTTLSVRPLEVEDWARYRTLRLAALADAPQAFGSTLEREQAFTQERWRARLARRGQFVAEDGDEACGLIGVVPEAPGIAQVVSMWVHPSARGRGTADLLLLTALRWARDHGFSRVELWVTEGNTAAERLYARHGFQRTGRVQPVREGEPQREFSMARSGPVGDDRAGTATG</sequence>
<dbReference type="GO" id="GO:0005840">
    <property type="term" value="C:ribosome"/>
    <property type="evidence" value="ECO:0007669"/>
    <property type="project" value="UniProtKB-KW"/>
</dbReference>